<proteinExistence type="predicted"/>
<dbReference type="CDD" id="cd08545">
    <property type="entry name" value="YcnI_like"/>
    <property type="match status" value="1"/>
</dbReference>
<dbReference type="InterPro" id="IPR012533">
    <property type="entry name" value="YcnI-copper_dom"/>
</dbReference>
<dbReference type="Gene3D" id="2.60.40.2230">
    <property type="entry name" value="Uncharacterised protein YcnI-like PF07987, DUF1775"/>
    <property type="match status" value="1"/>
</dbReference>
<sequence length="176" mass="18926">MLKKLMTTAAVIALATTPALAHVTLQVKEAPVGGNYKAILQVPHGCDGKATTKIRVQIPDGVIGVKPQPKPGWQLEKVKGAYKKTYDYYGTPTSEGVKEVIWSGGSLADDEYDEFALRAFLTTDLKPGETLYFPVVQECGDGAAERWIEIPAAGQSEDDLELPAPGMKLLEKASGH</sequence>
<organism evidence="2 3">
    <name type="scientific">Rhizobium phaseoli</name>
    <dbReference type="NCBI Taxonomy" id="396"/>
    <lineage>
        <taxon>Bacteria</taxon>
        <taxon>Pseudomonadati</taxon>
        <taxon>Pseudomonadota</taxon>
        <taxon>Alphaproteobacteria</taxon>
        <taxon>Hyphomicrobiales</taxon>
        <taxon>Rhizobiaceae</taxon>
        <taxon>Rhizobium/Agrobacterium group</taxon>
        <taxon>Rhizobium</taxon>
    </lineage>
</organism>
<dbReference type="Pfam" id="PF07987">
    <property type="entry name" value="DUF1775"/>
    <property type="match status" value="1"/>
</dbReference>
<dbReference type="EMBL" id="CP064935">
    <property type="protein sequence ID" value="QPK12556.1"/>
    <property type="molecule type" value="Genomic_DNA"/>
</dbReference>
<dbReference type="Proteomes" id="UP000540266">
    <property type="component" value="Plasmid pBS3d"/>
</dbReference>
<name>A0A7X6F784_9HYPH</name>
<protein>
    <submittedName>
        <fullName evidence="2">YcnI family protein</fullName>
    </submittedName>
</protein>
<accession>A0A7X6F784</accession>
<dbReference type="RefSeq" id="WP_064820454.1">
    <property type="nucleotide sequence ID" value="NZ_CP013531.1"/>
</dbReference>
<dbReference type="InterPro" id="IPR038507">
    <property type="entry name" value="YcnI-like_sf"/>
</dbReference>
<feature type="domain" description="YncI copper-binding" evidence="1">
    <location>
        <begin position="22"/>
        <end position="169"/>
    </location>
</feature>
<keyword evidence="2" id="KW-0614">Plasmid</keyword>
<evidence type="ECO:0000313" key="3">
    <source>
        <dbReference type="Proteomes" id="UP000540266"/>
    </source>
</evidence>
<geneLocation type="plasmid" evidence="2 3">
    <name>pBS3d</name>
</geneLocation>
<evidence type="ECO:0000313" key="2">
    <source>
        <dbReference type="EMBL" id="QPK12556.1"/>
    </source>
</evidence>
<dbReference type="KEGG" id="rpha:AMC79_PD00835"/>
<evidence type="ECO:0000259" key="1">
    <source>
        <dbReference type="Pfam" id="PF07987"/>
    </source>
</evidence>
<gene>
    <name evidence="2" type="ORF">HER27_031685</name>
</gene>
<dbReference type="AlphaFoldDB" id="A0A7X6F784"/>
<reference evidence="2 3" key="1">
    <citation type="submission" date="2020-11" db="EMBL/GenBank/DDBJ databases">
        <title>Indigenous Rhizobia Nodulating Common beans in Western Kenya.</title>
        <authorList>
            <person name="Wekesa C.S."/>
            <person name="Oelmueller R."/>
            <person name="Furch A.C."/>
        </authorList>
    </citation>
    <scope>NUCLEOTIDE SEQUENCE [LARGE SCALE GENOMIC DNA]</scope>
    <source>
        <strain evidence="3">BS3</strain>
        <plasmid evidence="2 3">pBS3d</plasmid>
    </source>
</reference>